<dbReference type="Proteomes" id="UP001160148">
    <property type="component" value="Unassembled WGS sequence"/>
</dbReference>
<organism evidence="1 2">
    <name type="scientific">Macrosiphum euphorbiae</name>
    <name type="common">potato aphid</name>
    <dbReference type="NCBI Taxonomy" id="13131"/>
    <lineage>
        <taxon>Eukaryota</taxon>
        <taxon>Metazoa</taxon>
        <taxon>Ecdysozoa</taxon>
        <taxon>Arthropoda</taxon>
        <taxon>Hexapoda</taxon>
        <taxon>Insecta</taxon>
        <taxon>Pterygota</taxon>
        <taxon>Neoptera</taxon>
        <taxon>Paraneoptera</taxon>
        <taxon>Hemiptera</taxon>
        <taxon>Sternorrhyncha</taxon>
        <taxon>Aphidomorpha</taxon>
        <taxon>Aphidoidea</taxon>
        <taxon>Aphididae</taxon>
        <taxon>Macrosiphini</taxon>
        <taxon>Macrosiphum</taxon>
    </lineage>
</organism>
<evidence type="ECO:0000313" key="2">
    <source>
        <dbReference type="Proteomes" id="UP001160148"/>
    </source>
</evidence>
<evidence type="ECO:0000313" key="1">
    <source>
        <dbReference type="EMBL" id="CAI6360997.1"/>
    </source>
</evidence>
<dbReference type="AlphaFoldDB" id="A0AAV0WYI5"/>
<comment type="caution">
    <text evidence="1">The sequence shown here is derived from an EMBL/GenBank/DDBJ whole genome shotgun (WGS) entry which is preliminary data.</text>
</comment>
<protein>
    <submittedName>
        <fullName evidence="1">Uncharacterized protein</fullName>
    </submittedName>
</protein>
<gene>
    <name evidence="1" type="ORF">MEUPH1_LOCUS16228</name>
</gene>
<proteinExistence type="predicted"/>
<dbReference type="EMBL" id="CARXXK010000003">
    <property type="protein sequence ID" value="CAI6360997.1"/>
    <property type="molecule type" value="Genomic_DNA"/>
</dbReference>
<sequence>MILTVGTWEKSEHYLNSETPSRSKRQKVPDVFVDKKTKYRRLYLEIIDTIIVKMNERFSGINQLNLFSSLDFSTCNRYVKQFPTNAMNSLKEAYGEHFDFALFHSELSIVYSSAE</sequence>
<keyword evidence="2" id="KW-1185">Reference proteome</keyword>
<reference evidence="1 2" key="1">
    <citation type="submission" date="2023-01" db="EMBL/GenBank/DDBJ databases">
        <authorList>
            <person name="Whitehead M."/>
        </authorList>
    </citation>
    <scope>NUCLEOTIDE SEQUENCE [LARGE SCALE GENOMIC DNA]</scope>
</reference>
<accession>A0AAV0WYI5</accession>
<name>A0AAV0WYI5_9HEMI</name>